<accession>A0ABD4WND4</accession>
<gene>
    <name evidence="1" type="ORF">PVE99_04905</name>
</gene>
<organism evidence="1 2">
    <name type="scientific">Priestia megaterium</name>
    <name type="common">Bacillus megaterium</name>
    <dbReference type="NCBI Taxonomy" id="1404"/>
    <lineage>
        <taxon>Bacteria</taxon>
        <taxon>Bacillati</taxon>
        <taxon>Bacillota</taxon>
        <taxon>Bacilli</taxon>
        <taxon>Bacillales</taxon>
        <taxon>Bacillaceae</taxon>
        <taxon>Priestia</taxon>
    </lineage>
</organism>
<reference evidence="1 2" key="1">
    <citation type="submission" date="2023-02" db="EMBL/GenBank/DDBJ databases">
        <authorList>
            <person name="Olszewska D."/>
        </authorList>
    </citation>
    <scope>NUCLEOTIDE SEQUENCE [LARGE SCALE GENOMIC DNA]</scope>
    <source>
        <strain evidence="1 2">FDU301</strain>
    </source>
</reference>
<dbReference type="AlphaFoldDB" id="A0ABD4WND4"/>
<dbReference type="RefSeq" id="WP_179866275.1">
    <property type="nucleotide sequence ID" value="NZ_JARAOX010000148.1"/>
</dbReference>
<sequence>MTFTIRTMIMMMITIMLVFASRTMMMITTMVTSTTKYKTVPTIHII</sequence>
<name>A0ABD4WND4_PRIMG</name>
<evidence type="ECO:0000313" key="1">
    <source>
        <dbReference type="EMBL" id="MDD9781735.1"/>
    </source>
</evidence>
<evidence type="ECO:0000313" key="2">
    <source>
        <dbReference type="Proteomes" id="UP001213771"/>
    </source>
</evidence>
<comment type="caution">
    <text evidence="1">The sequence shown here is derived from an EMBL/GenBank/DDBJ whole genome shotgun (WGS) entry which is preliminary data.</text>
</comment>
<protein>
    <submittedName>
        <fullName evidence="1">Uncharacterized protein</fullName>
    </submittedName>
</protein>
<dbReference type="EMBL" id="JARAOX010000148">
    <property type="protein sequence ID" value="MDD9781735.1"/>
    <property type="molecule type" value="Genomic_DNA"/>
</dbReference>
<dbReference type="Proteomes" id="UP001213771">
    <property type="component" value="Unassembled WGS sequence"/>
</dbReference>
<proteinExistence type="predicted"/>